<comment type="similarity">
    <text evidence="1">Belongs to the phospholipase D family.</text>
</comment>
<dbReference type="Bgee" id="ENSOANG00000008687">
    <property type="expression patterns" value="Expressed in brain and 6 other cell types or tissues"/>
</dbReference>
<feature type="domain" description="PLD phosphodiesterase" evidence="4">
    <location>
        <begin position="204"/>
        <end position="231"/>
    </location>
</feature>
<dbReference type="GO" id="GO:0045335">
    <property type="term" value="C:phagocytic vesicle"/>
    <property type="evidence" value="ECO:0007669"/>
    <property type="project" value="Ensembl"/>
</dbReference>
<keyword evidence="3" id="KW-0812">Transmembrane</keyword>
<dbReference type="GO" id="GO:0005769">
    <property type="term" value="C:early endosome"/>
    <property type="evidence" value="ECO:0007669"/>
    <property type="project" value="Ensembl"/>
</dbReference>
<keyword evidence="6" id="KW-1185">Reference proteome</keyword>
<keyword evidence="3" id="KW-1133">Transmembrane helix</keyword>
<dbReference type="RefSeq" id="XP_039768080.1">
    <property type="nucleotide sequence ID" value="XM_039912146.1"/>
</dbReference>
<dbReference type="PANTHER" id="PTHR10185:SF8">
    <property type="entry name" value="5'-3' EXONUCLEASE PLD4"/>
    <property type="match status" value="1"/>
</dbReference>
<dbReference type="OrthoDB" id="1923775at2759"/>
<dbReference type="HOGENOM" id="CLU_027021_0_0_1"/>
<reference evidence="5" key="2">
    <citation type="submission" date="2025-08" db="UniProtKB">
        <authorList>
            <consortium name="Ensembl"/>
        </authorList>
    </citation>
    <scope>IDENTIFICATION</scope>
    <source>
        <strain evidence="5">Glennie</strain>
    </source>
</reference>
<dbReference type="STRING" id="9258.ENSOANP00000013836"/>
<feature type="region of interest" description="Disordered" evidence="2">
    <location>
        <begin position="1"/>
        <end position="25"/>
    </location>
</feature>
<dbReference type="InterPro" id="IPR050874">
    <property type="entry name" value="Diverse_PLD-related"/>
</dbReference>
<dbReference type="GO" id="GO:0045145">
    <property type="term" value="F:single-stranded DNA 5'-3' DNA exonuclease activity"/>
    <property type="evidence" value="ECO:0007669"/>
    <property type="project" value="Ensembl"/>
</dbReference>
<dbReference type="GO" id="GO:0032588">
    <property type="term" value="C:trans-Golgi network membrane"/>
    <property type="evidence" value="ECO:0007669"/>
    <property type="project" value="Ensembl"/>
</dbReference>
<dbReference type="Proteomes" id="UP000002279">
    <property type="component" value="Chromosome 1"/>
</dbReference>
<reference evidence="5 6" key="1">
    <citation type="journal article" date="2008" name="Nature">
        <title>Genome analysis of the platypus reveals unique signatures of evolution.</title>
        <authorList>
            <person name="Warren W.C."/>
            <person name="Hillier L.W."/>
            <person name="Marshall Graves J.A."/>
            <person name="Birney E."/>
            <person name="Ponting C.P."/>
            <person name="Grutzner F."/>
            <person name="Belov K."/>
            <person name="Miller W."/>
            <person name="Clarke L."/>
            <person name="Chinwalla A.T."/>
            <person name="Yang S.P."/>
            <person name="Heger A."/>
            <person name="Locke D.P."/>
            <person name="Miethke P."/>
            <person name="Waters P.D."/>
            <person name="Veyrunes F."/>
            <person name="Fulton L."/>
            <person name="Fulton B."/>
            <person name="Graves T."/>
            <person name="Wallis J."/>
            <person name="Puente X.S."/>
            <person name="Lopez-Otin C."/>
            <person name="Ordonez G.R."/>
            <person name="Eichler E.E."/>
            <person name="Chen L."/>
            <person name="Cheng Z."/>
            <person name="Deakin J.E."/>
            <person name="Alsop A."/>
            <person name="Thompson K."/>
            <person name="Kirby P."/>
            <person name="Papenfuss A.T."/>
            <person name="Wakefield M.J."/>
            <person name="Olender T."/>
            <person name="Lancet D."/>
            <person name="Huttley G.A."/>
            <person name="Smit A.F."/>
            <person name="Pask A."/>
            <person name="Temple-Smith P."/>
            <person name="Batzer M.A."/>
            <person name="Walker J.A."/>
            <person name="Konkel M.K."/>
            <person name="Harris R.S."/>
            <person name="Whittington C.M."/>
            <person name="Wong E.S."/>
            <person name="Gemmell N.J."/>
            <person name="Buschiazzo E."/>
            <person name="Vargas Jentzsch I.M."/>
            <person name="Merkel A."/>
            <person name="Schmitz J."/>
            <person name="Zemann A."/>
            <person name="Churakov G."/>
            <person name="Kriegs J.O."/>
            <person name="Brosius J."/>
            <person name="Murchison E.P."/>
            <person name="Sachidanandam R."/>
            <person name="Smith C."/>
            <person name="Hannon G.J."/>
            <person name="Tsend-Ayush E."/>
            <person name="McMillan D."/>
            <person name="Attenborough R."/>
            <person name="Rens W."/>
            <person name="Ferguson-Smith M."/>
            <person name="Lefevre C.M."/>
            <person name="Sharp J.A."/>
            <person name="Nicholas K.R."/>
            <person name="Ray D.A."/>
            <person name="Kube M."/>
            <person name="Reinhardt R."/>
            <person name="Pringle T.H."/>
            <person name="Taylor J."/>
            <person name="Jones R.C."/>
            <person name="Nixon B."/>
            <person name="Dacheux J.L."/>
            <person name="Niwa H."/>
            <person name="Sekita Y."/>
            <person name="Huang X."/>
            <person name="Stark A."/>
            <person name="Kheradpour P."/>
            <person name="Kellis M."/>
            <person name="Flicek P."/>
            <person name="Chen Y."/>
            <person name="Webber C."/>
            <person name="Hardison R."/>
            <person name="Nelson J."/>
            <person name="Hallsworth-Pepin K."/>
            <person name="Delehaunty K."/>
            <person name="Markovic C."/>
            <person name="Minx P."/>
            <person name="Feng Y."/>
            <person name="Kremitzki C."/>
            <person name="Mitreva M."/>
            <person name="Glasscock J."/>
            <person name="Wylie T."/>
            <person name="Wohldmann P."/>
            <person name="Thiru P."/>
            <person name="Nhan M.N."/>
            <person name="Pohl C.S."/>
            <person name="Smith S.M."/>
            <person name="Hou S."/>
            <person name="Nefedov M."/>
            <person name="de Jong P.J."/>
            <person name="Renfree M.B."/>
            <person name="Mardis E.R."/>
            <person name="Wilson R.K."/>
        </authorList>
    </citation>
    <scope>NUCLEOTIDE SEQUENCE [LARGE SCALE GENOMIC DNA]</scope>
    <source>
        <strain evidence="5 6">Glennie</strain>
    </source>
</reference>
<dbReference type="GO" id="GO:0002244">
    <property type="term" value="P:hematopoietic progenitor cell differentiation"/>
    <property type="evidence" value="ECO:0007669"/>
    <property type="project" value="Ensembl"/>
</dbReference>
<protein>
    <submittedName>
        <fullName evidence="5">Phospholipase D family member 4</fullName>
    </submittedName>
</protein>
<dbReference type="eggNOG" id="KOG3603">
    <property type="taxonomic scope" value="Eukaryota"/>
</dbReference>
<evidence type="ECO:0000256" key="3">
    <source>
        <dbReference type="SAM" id="Phobius"/>
    </source>
</evidence>
<name>F6QAV3_ORNAN</name>
<dbReference type="SUPFAM" id="SSF56024">
    <property type="entry name" value="Phospholipase D/nuclease"/>
    <property type="match status" value="2"/>
</dbReference>
<dbReference type="GO" id="GO:0051649">
    <property type="term" value="P:establishment of localization in cell"/>
    <property type="evidence" value="ECO:0007669"/>
    <property type="project" value="Ensembl"/>
</dbReference>
<feature type="domain" description="PLD phosphodiesterase" evidence="4">
    <location>
        <begin position="418"/>
        <end position="444"/>
    </location>
</feature>
<dbReference type="GO" id="GO:0005634">
    <property type="term" value="C:nucleus"/>
    <property type="evidence" value="ECO:0007669"/>
    <property type="project" value="Ensembl"/>
</dbReference>
<dbReference type="Gene3D" id="3.30.870.10">
    <property type="entry name" value="Endonuclease Chain A"/>
    <property type="match status" value="2"/>
</dbReference>
<feature type="region of interest" description="Disordered" evidence="2">
    <location>
        <begin position="58"/>
        <end position="87"/>
    </location>
</feature>
<accession>F6QAV3</accession>
<dbReference type="GO" id="GO:0012505">
    <property type="term" value="C:endomembrane system"/>
    <property type="evidence" value="ECO:0000318"/>
    <property type="project" value="GO_Central"/>
</dbReference>
<gene>
    <name evidence="5" type="primary">PLD4</name>
</gene>
<dbReference type="Ensembl" id="ENSOANT00000013839.3">
    <property type="protein sequence ID" value="ENSOANP00000013836.2"/>
    <property type="gene ID" value="ENSOANG00000008687.3"/>
</dbReference>
<dbReference type="KEGG" id="oaa:100085793"/>
<dbReference type="Pfam" id="PF13918">
    <property type="entry name" value="PLDc_3"/>
    <property type="match status" value="1"/>
</dbReference>
<dbReference type="OMA" id="GYIIPVF"/>
<dbReference type="GeneID" id="100085793"/>
<evidence type="ECO:0000259" key="4">
    <source>
        <dbReference type="PROSITE" id="PS50035"/>
    </source>
</evidence>
<dbReference type="InParanoid" id="F6QAV3"/>
<keyword evidence="3" id="KW-0472">Membrane</keyword>
<feature type="transmembrane region" description="Helical" evidence="3">
    <location>
        <begin position="31"/>
        <end position="51"/>
    </location>
</feature>
<dbReference type="GO" id="GO:0006909">
    <property type="term" value="P:phagocytosis"/>
    <property type="evidence" value="ECO:0000318"/>
    <property type="project" value="GO_Central"/>
</dbReference>
<evidence type="ECO:0000256" key="2">
    <source>
        <dbReference type="SAM" id="MobiDB-lite"/>
    </source>
</evidence>
<dbReference type="PROSITE" id="PS50035">
    <property type="entry name" value="PLD"/>
    <property type="match status" value="2"/>
</dbReference>
<dbReference type="InterPro" id="IPR032803">
    <property type="entry name" value="PLDc_3"/>
</dbReference>
<evidence type="ECO:0000313" key="6">
    <source>
        <dbReference type="Proteomes" id="UP000002279"/>
    </source>
</evidence>
<dbReference type="PANTHER" id="PTHR10185">
    <property type="entry name" value="PHOSPHOLIPASE D - RELATED"/>
    <property type="match status" value="1"/>
</dbReference>
<sequence>MVKQIFEKPVGSEQPRSLELRGKQGSPTRTLQIVAGFAIIWAVAMALTMALRSGPVPSAPTLGPPGGDHCHQGEPPDEGGESPGDNNSCSFVLVESLPLDMPYAASSPEGQPIAQTWGRLLEMARESVHVASYYWSLTGADVGVNDSSSQLGEEILKKLESLPARNVSLLVVGSIPTLALASEDLRVLERAGAQVRRVNLGRLTQGVLHSKFWVVDMRHIYLGSANMDWRSLTQVKELGAVIYNCSRLARDLWKIFQTYWDLGTPGAAIPPSWPQNYSTSINSHRPLDVDFNGTAAEAFLAASPPALCPQGRTHDLAALLQGIREAQEFVHISVMEYFPTTRFQQPPRYWPVIDNALRAAAFNRNVPIRLLVSCGVDTDPSMFAYLRSLRALHHPEANVTVEVKVFIVPIKNHSNVPFGRLNHSKYMVTETVVYIGTSNWSEDYFSNTAGVGLVLRPKASDPQGRRWAARQLVQRVFDRDWSSDYAVSLEDLPGHPDCACT</sequence>
<dbReference type="GO" id="GO:0005789">
    <property type="term" value="C:endoplasmic reticulum membrane"/>
    <property type="evidence" value="ECO:0007669"/>
    <property type="project" value="Ensembl"/>
</dbReference>
<dbReference type="SMART" id="SM00155">
    <property type="entry name" value="PLDc"/>
    <property type="match status" value="2"/>
</dbReference>
<organism evidence="5 6">
    <name type="scientific">Ornithorhynchus anatinus</name>
    <name type="common">Duckbill platypus</name>
    <dbReference type="NCBI Taxonomy" id="9258"/>
    <lineage>
        <taxon>Eukaryota</taxon>
        <taxon>Metazoa</taxon>
        <taxon>Chordata</taxon>
        <taxon>Craniata</taxon>
        <taxon>Vertebrata</taxon>
        <taxon>Euteleostomi</taxon>
        <taxon>Mammalia</taxon>
        <taxon>Monotremata</taxon>
        <taxon>Ornithorhynchidae</taxon>
        <taxon>Ornithorhynchus</taxon>
    </lineage>
</organism>
<dbReference type="InterPro" id="IPR001736">
    <property type="entry name" value="PLipase_D/transphosphatidylase"/>
</dbReference>
<evidence type="ECO:0000313" key="5">
    <source>
        <dbReference type="Ensembl" id="ENSOANP00000013836.2"/>
    </source>
</evidence>
<dbReference type="CTD" id="122618"/>
<dbReference type="FunCoup" id="F6QAV3">
    <property type="interactions" value="191"/>
</dbReference>
<dbReference type="AlphaFoldDB" id="F6QAV3"/>
<reference evidence="5" key="3">
    <citation type="submission" date="2025-09" db="UniProtKB">
        <authorList>
            <consortium name="Ensembl"/>
        </authorList>
    </citation>
    <scope>IDENTIFICATION</scope>
    <source>
        <strain evidence="5">Glennie</strain>
    </source>
</reference>
<dbReference type="GeneTree" id="ENSGT00950000183059"/>
<evidence type="ECO:0000256" key="1">
    <source>
        <dbReference type="ARBA" id="ARBA00008664"/>
    </source>
</evidence>
<proteinExistence type="inferred from homology"/>
<dbReference type="GO" id="GO:1900015">
    <property type="term" value="P:regulation of cytokine production involved in inflammatory response"/>
    <property type="evidence" value="ECO:0007669"/>
    <property type="project" value="Ensembl"/>
</dbReference>